<dbReference type="KEGG" id="sbn:Sbal195_2034"/>
<sequence length="28" mass="3510">MQELTDYCKHLEKRRRHFMFCCQHLKAG</sequence>
<proteinExistence type="predicted"/>
<accession>A9KZV2</accession>
<name>A9KZV2_SHEB9</name>
<evidence type="ECO:0000313" key="1">
    <source>
        <dbReference type="EMBL" id="ABX49204.1"/>
    </source>
</evidence>
<dbReference type="HOGENOM" id="CLU_215971_0_0_6"/>
<protein>
    <submittedName>
        <fullName evidence="1">Uncharacterized protein</fullName>
    </submittedName>
</protein>
<reference evidence="1 2" key="1">
    <citation type="submission" date="2007-11" db="EMBL/GenBank/DDBJ databases">
        <title>Complete sequence of chromosome of Shewanella baltica OS195.</title>
        <authorList>
            <consortium name="US DOE Joint Genome Institute"/>
            <person name="Copeland A."/>
            <person name="Lucas S."/>
            <person name="Lapidus A."/>
            <person name="Barry K."/>
            <person name="Glavina del Rio T."/>
            <person name="Dalin E."/>
            <person name="Tice H."/>
            <person name="Pitluck S."/>
            <person name="Chain P."/>
            <person name="Malfatti S."/>
            <person name="Shin M."/>
            <person name="Vergez L."/>
            <person name="Schmutz J."/>
            <person name="Larimer F."/>
            <person name="Land M."/>
            <person name="Hauser L."/>
            <person name="Kyrpides N."/>
            <person name="Kim E."/>
            <person name="Brettar I."/>
            <person name="Rodrigues J."/>
            <person name="Konstantinidis K."/>
            <person name="Klappenbach J."/>
            <person name="Hofle M."/>
            <person name="Tiedje J."/>
            <person name="Richardson P."/>
        </authorList>
    </citation>
    <scope>NUCLEOTIDE SEQUENCE [LARGE SCALE GENOMIC DNA]</scope>
    <source>
        <strain evidence="1 2">OS195</strain>
    </source>
</reference>
<organism evidence="1 2">
    <name type="scientific">Shewanella baltica (strain OS195)</name>
    <dbReference type="NCBI Taxonomy" id="399599"/>
    <lineage>
        <taxon>Bacteria</taxon>
        <taxon>Pseudomonadati</taxon>
        <taxon>Pseudomonadota</taxon>
        <taxon>Gammaproteobacteria</taxon>
        <taxon>Alteromonadales</taxon>
        <taxon>Shewanellaceae</taxon>
        <taxon>Shewanella</taxon>
    </lineage>
</organism>
<dbReference type="Proteomes" id="UP000000770">
    <property type="component" value="Chromosome"/>
</dbReference>
<dbReference type="EMBL" id="CP000891">
    <property type="protein sequence ID" value="ABX49204.1"/>
    <property type="molecule type" value="Genomic_DNA"/>
</dbReference>
<gene>
    <name evidence="1" type="ordered locus">Sbal195_2034</name>
</gene>
<dbReference type="AlphaFoldDB" id="A9KZV2"/>
<evidence type="ECO:0000313" key="2">
    <source>
        <dbReference type="Proteomes" id="UP000000770"/>
    </source>
</evidence>